<dbReference type="InterPro" id="IPR046335">
    <property type="entry name" value="LacI/GalR-like_sensor"/>
</dbReference>
<dbReference type="PANTHER" id="PTHR30146">
    <property type="entry name" value="LACI-RELATED TRANSCRIPTIONAL REPRESSOR"/>
    <property type="match status" value="1"/>
</dbReference>
<evidence type="ECO:0000256" key="2">
    <source>
        <dbReference type="ARBA" id="ARBA00023125"/>
    </source>
</evidence>
<dbReference type="SUPFAM" id="SSF53822">
    <property type="entry name" value="Periplasmic binding protein-like I"/>
    <property type="match status" value="1"/>
</dbReference>
<dbReference type="RefSeq" id="WP_002850971.1">
    <property type="nucleotide sequence ID" value="NZ_ADKM02000094.1"/>
</dbReference>
<dbReference type="OrthoDB" id="9813468at2"/>
<dbReference type="SMART" id="SM00345">
    <property type="entry name" value="HTH_GNTR"/>
    <property type="match status" value="1"/>
</dbReference>
<dbReference type="AlphaFoldDB" id="E9SE56"/>
<organism evidence="5 6">
    <name type="scientific">Ruminococcus albus 8</name>
    <dbReference type="NCBI Taxonomy" id="246199"/>
    <lineage>
        <taxon>Bacteria</taxon>
        <taxon>Bacillati</taxon>
        <taxon>Bacillota</taxon>
        <taxon>Clostridia</taxon>
        <taxon>Eubacteriales</taxon>
        <taxon>Oscillospiraceae</taxon>
        <taxon>Ruminococcus</taxon>
    </lineage>
</organism>
<dbReference type="PROSITE" id="PS50949">
    <property type="entry name" value="HTH_GNTR"/>
    <property type="match status" value="1"/>
</dbReference>
<dbReference type="InterPro" id="IPR036390">
    <property type="entry name" value="WH_DNA-bd_sf"/>
</dbReference>
<accession>E9SE56</accession>
<dbReference type="SUPFAM" id="SSF46785">
    <property type="entry name" value="Winged helix' DNA-binding domain"/>
    <property type="match status" value="1"/>
</dbReference>
<proteinExistence type="predicted"/>
<dbReference type="STRING" id="246199.CUS_5212"/>
<keyword evidence="2" id="KW-0238">DNA-binding</keyword>
<keyword evidence="1" id="KW-0805">Transcription regulation</keyword>
<evidence type="ECO:0000256" key="3">
    <source>
        <dbReference type="ARBA" id="ARBA00023163"/>
    </source>
</evidence>
<keyword evidence="6" id="KW-1185">Reference proteome</keyword>
<comment type="caution">
    <text evidence="5">The sequence shown here is derived from an EMBL/GenBank/DDBJ whole genome shotgun (WGS) entry which is preliminary data.</text>
</comment>
<dbReference type="PANTHER" id="PTHR30146:SF150">
    <property type="entry name" value="ARABINOSE METABOLISM TRANSCRIPTIONAL REPRESSOR"/>
    <property type="match status" value="1"/>
</dbReference>
<reference evidence="5 6" key="1">
    <citation type="submission" date="2011-02" db="EMBL/GenBank/DDBJ databases">
        <authorList>
            <person name="Nelson K.E."/>
            <person name="Sutton G."/>
            <person name="Torralba M."/>
            <person name="Durkin S."/>
            <person name="Harkins D."/>
            <person name="Montgomery R."/>
            <person name="Ziemer C."/>
            <person name="Klaassens E."/>
            <person name="Ocuiv P."/>
            <person name="Morrison M."/>
        </authorList>
    </citation>
    <scope>NUCLEOTIDE SEQUENCE [LARGE SCALE GENOMIC DNA]</scope>
    <source>
        <strain evidence="5 6">8</strain>
    </source>
</reference>
<dbReference type="Gene3D" id="1.10.10.10">
    <property type="entry name" value="Winged helix-like DNA-binding domain superfamily/Winged helix DNA-binding domain"/>
    <property type="match status" value="1"/>
</dbReference>
<dbReference type="Proteomes" id="UP000004259">
    <property type="component" value="Unassembled WGS sequence"/>
</dbReference>
<dbReference type="Gene3D" id="3.40.50.2300">
    <property type="match status" value="2"/>
</dbReference>
<evidence type="ECO:0000313" key="5">
    <source>
        <dbReference type="EMBL" id="EGC02461.1"/>
    </source>
</evidence>
<dbReference type="InterPro" id="IPR000524">
    <property type="entry name" value="Tscrpt_reg_HTH_GntR"/>
</dbReference>
<evidence type="ECO:0000259" key="4">
    <source>
        <dbReference type="PROSITE" id="PS50949"/>
    </source>
</evidence>
<evidence type="ECO:0000256" key="1">
    <source>
        <dbReference type="ARBA" id="ARBA00023015"/>
    </source>
</evidence>
<dbReference type="InterPro" id="IPR033532">
    <property type="entry name" value="AraR_ligand_bind_dom"/>
</dbReference>
<name>E9SE56_RUMAL</name>
<evidence type="ECO:0000313" key="6">
    <source>
        <dbReference type="Proteomes" id="UP000004259"/>
    </source>
</evidence>
<dbReference type="Pfam" id="PF00392">
    <property type="entry name" value="GntR"/>
    <property type="match status" value="1"/>
</dbReference>
<dbReference type="Pfam" id="PF13377">
    <property type="entry name" value="Peripla_BP_3"/>
    <property type="match status" value="1"/>
</dbReference>
<feature type="domain" description="HTH gntR-type" evidence="4">
    <location>
        <begin position="3"/>
        <end position="71"/>
    </location>
</feature>
<dbReference type="PRINTS" id="PR00035">
    <property type="entry name" value="HTHGNTR"/>
</dbReference>
<dbReference type="EMBL" id="ADKM02000094">
    <property type="protein sequence ID" value="EGC02461.1"/>
    <property type="molecule type" value="Genomic_DNA"/>
</dbReference>
<dbReference type="eggNOG" id="COG1609">
    <property type="taxonomic scope" value="Bacteria"/>
</dbReference>
<sequence length="365" mass="40688">MDNYKYLSIVEWVKKQIEEKGLKPGERFLTEKQLCEIHGVSRQTVRQALMLLESENVIVRVRGSGTFVGNGIGRTAPVTVKGSIGVISTYFSDYIFPHIVTGVENVLGAAGCTMQLAITHNQVYEETQALESMLANGVQGLIVEPSKSALPNPNMELYARIKRENIPLLFFNAKYPWADQPCVAMDDYAAGKTVTDYLFSCGHRDIAGIFALDDLQGHKRYSGYMDSCLAHGVAASERNVMWFATSERNDIFTYTSDKLLELLRGKTAVVCYNDKMAVKLLQLCRQNGIRVPEDISVVGIDDSRYASICEVPLTTVHHPQRKLGEAAARMLLDMIEKHTGTREDVLFTPELVIRDSVRDLNAADD</sequence>
<dbReference type="GO" id="GO:0003700">
    <property type="term" value="F:DNA-binding transcription factor activity"/>
    <property type="evidence" value="ECO:0007669"/>
    <property type="project" value="InterPro"/>
</dbReference>
<dbReference type="InterPro" id="IPR036388">
    <property type="entry name" value="WH-like_DNA-bd_sf"/>
</dbReference>
<dbReference type="GO" id="GO:0000976">
    <property type="term" value="F:transcription cis-regulatory region binding"/>
    <property type="evidence" value="ECO:0007669"/>
    <property type="project" value="TreeGrafter"/>
</dbReference>
<dbReference type="InterPro" id="IPR028082">
    <property type="entry name" value="Peripla_BP_I"/>
</dbReference>
<keyword evidence="3" id="KW-0804">Transcription</keyword>
<protein>
    <submittedName>
        <fullName evidence="5">Putative arabinose metabolism transcriptional repressor</fullName>
    </submittedName>
</protein>
<dbReference type="CDD" id="cd01541">
    <property type="entry name" value="PBP1_AraR"/>
    <property type="match status" value="1"/>
</dbReference>
<dbReference type="CDD" id="cd07377">
    <property type="entry name" value="WHTH_GntR"/>
    <property type="match status" value="1"/>
</dbReference>
<gene>
    <name evidence="5" type="ORF">CUS_5212</name>
</gene>